<dbReference type="OrthoDB" id="129121at2759"/>
<evidence type="ECO:0000256" key="1">
    <source>
        <dbReference type="SAM" id="MobiDB-lite"/>
    </source>
</evidence>
<comment type="caution">
    <text evidence="4">The sequence shown here is derived from an EMBL/GenBank/DDBJ whole genome shotgun (WGS) entry which is preliminary data.</text>
</comment>
<gene>
    <name evidence="4" type="ORF">Poli38472_013622</name>
</gene>
<evidence type="ECO:0000259" key="3">
    <source>
        <dbReference type="Pfam" id="PF24784"/>
    </source>
</evidence>
<feature type="signal peptide" evidence="2">
    <location>
        <begin position="1"/>
        <end position="19"/>
    </location>
</feature>
<dbReference type="PANTHER" id="PTHR34737">
    <property type="entry name" value="EF-HAND DOMAIN-CONTAINING PROTEIN"/>
    <property type="match status" value="1"/>
</dbReference>
<evidence type="ECO:0000256" key="2">
    <source>
        <dbReference type="SAM" id="SignalP"/>
    </source>
</evidence>
<feature type="compositionally biased region" description="Gly residues" evidence="1">
    <location>
        <begin position="130"/>
        <end position="140"/>
    </location>
</feature>
<feature type="compositionally biased region" description="Acidic residues" evidence="1">
    <location>
        <begin position="147"/>
        <end position="156"/>
    </location>
</feature>
<organism evidence="4 5">
    <name type="scientific">Pythium oligandrum</name>
    <name type="common">Mycoparasitic fungus</name>
    <dbReference type="NCBI Taxonomy" id="41045"/>
    <lineage>
        <taxon>Eukaryota</taxon>
        <taxon>Sar</taxon>
        <taxon>Stramenopiles</taxon>
        <taxon>Oomycota</taxon>
        <taxon>Peronosporomycetes</taxon>
        <taxon>Pythiales</taxon>
        <taxon>Pythiaceae</taxon>
        <taxon>Pythium</taxon>
    </lineage>
</organism>
<feature type="compositionally biased region" description="Acidic residues" evidence="1">
    <location>
        <begin position="164"/>
        <end position="176"/>
    </location>
</feature>
<dbReference type="PROSITE" id="PS51257">
    <property type="entry name" value="PROKAR_LIPOPROTEIN"/>
    <property type="match status" value="1"/>
</dbReference>
<accession>A0A8K1CDP9</accession>
<dbReference type="PANTHER" id="PTHR34737:SF2">
    <property type="entry name" value="EF-HAND DOMAIN-CONTAINING PROTEIN"/>
    <property type="match status" value="1"/>
</dbReference>
<protein>
    <recommendedName>
        <fullName evidence="3">Temptin Cys/Cys disulfide domain-containing protein</fullName>
    </recommendedName>
</protein>
<dbReference type="AlphaFoldDB" id="A0A8K1CDP9"/>
<keyword evidence="5" id="KW-1185">Reference proteome</keyword>
<dbReference type="Pfam" id="PF24784">
    <property type="entry name" value="Temptin_C"/>
    <property type="match status" value="1"/>
</dbReference>
<reference evidence="4" key="1">
    <citation type="submission" date="2019-03" db="EMBL/GenBank/DDBJ databases">
        <title>Long read genome sequence of the mycoparasitic Pythium oligandrum ATCC 38472 isolated from sugarbeet rhizosphere.</title>
        <authorList>
            <person name="Gaulin E."/>
        </authorList>
    </citation>
    <scope>NUCLEOTIDE SEQUENCE</scope>
    <source>
        <strain evidence="4">ATCC 38472_TT</strain>
    </source>
</reference>
<keyword evidence="2" id="KW-0732">Signal</keyword>
<feature type="region of interest" description="Disordered" evidence="1">
    <location>
        <begin position="124"/>
        <end position="185"/>
    </location>
</feature>
<dbReference type="EMBL" id="SPLM01000077">
    <property type="protein sequence ID" value="TMW61159.1"/>
    <property type="molecule type" value="Genomic_DNA"/>
</dbReference>
<feature type="domain" description="Temptin Cys/Cys disulfide" evidence="3">
    <location>
        <begin position="19"/>
        <end position="110"/>
    </location>
</feature>
<name>A0A8K1CDP9_PYTOL</name>
<dbReference type="InterPro" id="IPR057626">
    <property type="entry name" value="S-S_Temptin"/>
</dbReference>
<proteinExistence type="predicted"/>
<evidence type="ECO:0000313" key="5">
    <source>
        <dbReference type="Proteomes" id="UP000794436"/>
    </source>
</evidence>
<sequence>MRTAGLSFVGASVLAVACSAYTSFVDKLPNGGAFPDAPAIGHPDPEGVQGLNEFGEDWNKLGKGSWTKKYCMADSDGDGYTNGQELGDPCCEWTPTKTGSLITEGISHPSDKNAIPTNPKLLEACSKSAGGKGGAAGGASGNSTEETTGDTGEEGPGEVRPSDEMPEDDDEDDSSESESLNAAPRSTVHAAVAVFSVVCSAVMFIW</sequence>
<dbReference type="InterPro" id="IPR055313">
    <property type="entry name" value="Temptin-like"/>
</dbReference>
<dbReference type="Proteomes" id="UP000794436">
    <property type="component" value="Unassembled WGS sequence"/>
</dbReference>
<feature type="chain" id="PRO_5035463578" description="Temptin Cys/Cys disulfide domain-containing protein" evidence="2">
    <location>
        <begin position="20"/>
        <end position="206"/>
    </location>
</feature>
<evidence type="ECO:0000313" key="4">
    <source>
        <dbReference type="EMBL" id="TMW61159.1"/>
    </source>
</evidence>